<dbReference type="GO" id="GO:0005886">
    <property type="term" value="C:plasma membrane"/>
    <property type="evidence" value="ECO:0007669"/>
    <property type="project" value="TreeGrafter"/>
</dbReference>
<dbReference type="InterPro" id="IPR003660">
    <property type="entry name" value="HAMP_dom"/>
</dbReference>
<evidence type="ECO:0000256" key="3">
    <source>
        <dbReference type="ARBA" id="ARBA00029447"/>
    </source>
</evidence>
<dbReference type="InterPro" id="IPR051310">
    <property type="entry name" value="MCP_chemotaxis"/>
</dbReference>
<dbReference type="InterPro" id="IPR000727">
    <property type="entry name" value="T_SNARE_dom"/>
</dbReference>
<keyword evidence="4" id="KW-0807">Transducer</keyword>
<evidence type="ECO:0000313" key="9">
    <source>
        <dbReference type="EMBL" id="MBR7799256.1"/>
    </source>
</evidence>
<dbReference type="PROSITE" id="PS50885">
    <property type="entry name" value="HAMP"/>
    <property type="match status" value="1"/>
</dbReference>
<dbReference type="CDD" id="cd11386">
    <property type="entry name" value="MCP_signal"/>
    <property type="match status" value="1"/>
</dbReference>
<comment type="caution">
    <text evidence="9">The sequence shown here is derived from an EMBL/GenBank/DDBJ whole genome shotgun (WGS) entry which is preliminary data.</text>
</comment>
<gene>
    <name evidence="9" type="ORF">KDM90_04520</name>
</gene>
<feature type="domain" description="HAMP" evidence="8">
    <location>
        <begin position="211"/>
        <end position="263"/>
    </location>
</feature>
<evidence type="ECO:0000256" key="1">
    <source>
        <dbReference type="ARBA" id="ARBA00004370"/>
    </source>
</evidence>
<dbReference type="GO" id="GO:0007165">
    <property type="term" value="P:signal transduction"/>
    <property type="evidence" value="ECO:0007669"/>
    <property type="project" value="UniProtKB-KW"/>
</dbReference>
<keyword evidence="5" id="KW-1133">Transmembrane helix</keyword>
<evidence type="ECO:0000259" key="6">
    <source>
        <dbReference type="PROSITE" id="PS50111"/>
    </source>
</evidence>
<feature type="domain" description="Methyl-accepting transducer" evidence="6">
    <location>
        <begin position="268"/>
        <end position="497"/>
    </location>
</feature>
<comment type="subcellular location">
    <subcellularLocation>
        <location evidence="1">Membrane</location>
    </subcellularLocation>
</comment>
<dbReference type="AlphaFoldDB" id="A0A941E1I4"/>
<dbReference type="Gene3D" id="1.10.287.950">
    <property type="entry name" value="Methyl-accepting chemotaxis protein"/>
    <property type="match status" value="1"/>
</dbReference>
<evidence type="ECO:0000256" key="2">
    <source>
        <dbReference type="ARBA" id="ARBA00022481"/>
    </source>
</evidence>
<keyword evidence="5" id="KW-0812">Transmembrane</keyword>
<evidence type="ECO:0000313" key="10">
    <source>
        <dbReference type="Proteomes" id="UP000678545"/>
    </source>
</evidence>
<dbReference type="PRINTS" id="PR00260">
    <property type="entry name" value="CHEMTRNSDUCR"/>
</dbReference>
<dbReference type="SMART" id="SM00283">
    <property type="entry name" value="MA"/>
    <property type="match status" value="1"/>
</dbReference>
<protein>
    <submittedName>
        <fullName evidence="9">MCP four helix bundle domain-containing protein</fullName>
    </submittedName>
</protein>
<dbReference type="InterPro" id="IPR024478">
    <property type="entry name" value="HlyB_4HB_MCP"/>
</dbReference>
<evidence type="ECO:0000256" key="4">
    <source>
        <dbReference type="PROSITE-ProRule" id="PRU00284"/>
    </source>
</evidence>
<proteinExistence type="inferred from homology"/>
<dbReference type="SUPFAM" id="SSF58104">
    <property type="entry name" value="Methyl-accepting chemotaxis protein (MCP) signaling domain"/>
    <property type="match status" value="1"/>
</dbReference>
<keyword evidence="5" id="KW-0472">Membrane</keyword>
<dbReference type="PROSITE" id="PS50192">
    <property type="entry name" value="T_SNARE"/>
    <property type="match status" value="1"/>
</dbReference>
<dbReference type="PROSITE" id="PS50111">
    <property type="entry name" value="CHEMOTAXIS_TRANSDUC_2"/>
    <property type="match status" value="1"/>
</dbReference>
<accession>A0A941E1I4</accession>
<dbReference type="InterPro" id="IPR004089">
    <property type="entry name" value="MCPsignal_dom"/>
</dbReference>
<feature type="domain" description="T-SNARE coiled-coil homology" evidence="7">
    <location>
        <begin position="427"/>
        <end position="489"/>
    </location>
</feature>
<evidence type="ECO:0000259" key="7">
    <source>
        <dbReference type="PROSITE" id="PS50192"/>
    </source>
</evidence>
<dbReference type="FunFam" id="1.10.287.950:FF:000001">
    <property type="entry name" value="Methyl-accepting chemotaxis sensory transducer"/>
    <property type="match status" value="1"/>
</dbReference>
<dbReference type="PANTHER" id="PTHR43531:SF14">
    <property type="entry name" value="METHYL-ACCEPTING CHEMOTAXIS PROTEIN I-RELATED"/>
    <property type="match status" value="1"/>
</dbReference>
<dbReference type="Pfam" id="PF00015">
    <property type="entry name" value="MCPsignal"/>
    <property type="match status" value="1"/>
</dbReference>
<dbReference type="EMBL" id="JAGSPJ010000001">
    <property type="protein sequence ID" value="MBR7799256.1"/>
    <property type="molecule type" value="Genomic_DNA"/>
</dbReference>
<reference evidence="9" key="1">
    <citation type="submission" date="2021-04" db="EMBL/GenBank/DDBJ databases">
        <title>novel species isolated from subtropical streams in China.</title>
        <authorList>
            <person name="Lu H."/>
        </authorList>
    </citation>
    <scope>NUCLEOTIDE SEQUENCE</scope>
    <source>
        <strain evidence="9">FT137W</strain>
    </source>
</reference>
<dbReference type="GO" id="GO:0006935">
    <property type="term" value="P:chemotaxis"/>
    <property type="evidence" value="ECO:0007669"/>
    <property type="project" value="InterPro"/>
</dbReference>
<dbReference type="Pfam" id="PF12729">
    <property type="entry name" value="4HB_MCP_1"/>
    <property type="match status" value="1"/>
</dbReference>
<dbReference type="Proteomes" id="UP000678545">
    <property type="component" value="Unassembled WGS sequence"/>
</dbReference>
<organism evidence="9 10">
    <name type="scientific">Undibacterium fentianense</name>
    <dbReference type="NCBI Taxonomy" id="2828728"/>
    <lineage>
        <taxon>Bacteria</taxon>
        <taxon>Pseudomonadati</taxon>
        <taxon>Pseudomonadota</taxon>
        <taxon>Betaproteobacteria</taxon>
        <taxon>Burkholderiales</taxon>
        <taxon>Oxalobacteraceae</taxon>
        <taxon>Undibacterium</taxon>
    </lineage>
</organism>
<sequence>MFSQMGIAKRLYVVSFLLIIALAVVAIDAWVSLKGIKTMVVQTEEKRVPQMMQIAAIELNVTRTSLLLRHGILSRSPEELAATMADIKEKRQLIDQNLNDFEHGVFTKEGRAFIENFKPIMKRFWEIGEQNIQLILDGKKDEAFEYLVSKTIPARNLLLTASGQEKDRQTKQLRHELATFSKEADMTGYQIVGLVLVVAIGLVIFSAYLARVLRKRVEISQEIAERVRHGDLVHAVIDDSHDEFSPLLASLHAMQQALIEIVSKVRHSSDGVATSSAEIATGNMDLSQRTEDQGMSLEQTVSAMAQLNTTVKQNAENARQANQLAVSASEIASQGGQVVAEVVETMKGINTASTKIADIIGVIDSIAFQTNILALNAAVEAARAGEQGRGFAVVASEVRSLAGRSAEAAKEIKHLIGASVERVNEGSALVDQAGSTMEKVVSAITRVTDIMAEISAASEEQSRGVGRVDQAVTQMDASTQQNAALVEEMAAAAASLKSQAGELITAVSVFKLR</sequence>
<feature type="transmembrane region" description="Helical" evidence="5">
    <location>
        <begin position="189"/>
        <end position="210"/>
    </location>
</feature>
<evidence type="ECO:0000256" key="5">
    <source>
        <dbReference type="SAM" id="Phobius"/>
    </source>
</evidence>
<evidence type="ECO:0000259" key="8">
    <source>
        <dbReference type="PROSITE" id="PS50885"/>
    </source>
</evidence>
<keyword evidence="2" id="KW-0488">Methylation</keyword>
<comment type="similarity">
    <text evidence="3">Belongs to the methyl-accepting chemotaxis (MCP) protein family.</text>
</comment>
<keyword evidence="10" id="KW-1185">Reference proteome</keyword>
<dbReference type="PANTHER" id="PTHR43531">
    <property type="entry name" value="PROTEIN ICFG"/>
    <property type="match status" value="1"/>
</dbReference>
<dbReference type="InterPro" id="IPR004090">
    <property type="entry name" value="Chemotax_Me-accpt_rcpt"/>
</dbReference>
<name>A0A941E1I4_9BURK</name>
<dbReference type="GO" id="GO:0004888">
    <property type="term" value="F:transmembrane signaling receptor activity"/>
    <property type="evidence" value="ECO:0007669"/>
    <property type="project" value="InterPro"/>
</dbReference>
<dbReference type="RefSeq" id="WP_212674353.1">
    <property type="nucleotide sequence ID" value="NZ_JAGSPJ010000001.1"/>
</dbReference>